<sequence>MAAAHWVMYRLARNYKGLVTQRSWSWYLENAFHTSMAMVEHAPHYAQFGQMEGTVFLLVLEDLKREGLKDMAEKLESAMRERAEHWASLNYPFGSEMPWDSTGQEEVYMWSKYFGFDEKATVTLKAILLTCLRCLTGDTMAVPVVTGIFCMPANCPVSNVSSIITVQP</sequence>
<dbReference type="AlphaFoldDB" id="A0A0E9M2J7"/>
<keyword evidence="2" id="KW-1185">Reference proteome</keyword>
<evidence type="ECO:0000313" key="1">
    <source>
        <dbReference type="EMBL" id="GAO31967.1"/>
    </source>
</evidence>
<gene>
    <name evidence="1" type="ORF">JCM15548_14383</name>
</gene>
<dbReference type="Proteomes" id="UP000032900">
    <property type="component" value="Unassembled WGS sequence"/>
</dbReference>
<comment type="caution">
    <text evidence="1">The sequence shown here is derived from an EMBL/GenBank/DDBJ whole genome shotgun (WGS) entry which is preliminary data.</text>
</comment>
<organism evidence="1 2">
    <name type="scientific">Geofilum rubicundum JCM 15548</name>
    <dbReference type="NCBI Taxonomy" id="1236989"/>
    <lineage>
        <taxon>Bacteria</taxon>
        <taxon>Pseudomonadati</taxon>
        <taxon>Bacteroidota</taxon>
        <taxon>Bacteroidia</taxon>
        <taxon>Marinilabiliales</taxon>
        <taxon>Marinilabiliaceae</taxon>
        <taxon>Geofilum</taxon>
    </lineage>
</organism>
<name>A0A0E9M2J7_9BACT</name>
<evidence type="ECO:0000313" key="2">
    <source>
        <dbReference type="Proteomes" id="UP000032900"/>
    </source>
</evidence>
<accession>A0A0E9M2J7</accession>
<reference evidence="1 2" key="1">
    <citation type="journal article" date="2015" name="Microbes Environ.">
        <title>Distribution and evolution of nitrogen fixation genes in the phylum bacteroidetes.</title>
        <authorList>
            <person name="Inoue J."/>
            <person name="Oshima K."/>
            <person name="Suda W."/>
            <person name="Sakamoto M."/>
            <person name="Iino T."/>
            <person name="Noda S."/>
            <person name="Hongoh Y."/>
            <person name="Hattori M."/>
            <person name="Ohkuma M."/>
        </authorList>
    </citation>
    <scope>NUCLEOTIDE SEQUENCE [LARGE SCALE GENOMIC DNA]</scope>
    <source>
        <strain evidence="1">JCM 15548</strain>
    </source>
</reference>
<protein>
    <submittedName>
        <fullName evidence="1">Uncharacterized protein</fullName>
    </submittedName>
</protein>
<dbReference type="EMBL" id="BAZW01000072">
    <property type="protein sequence ID" value="GAO31967.1"/>
    <property type="molecule type" value="Genomic_DNA"/>
</dbReference>
<proteinExistence type="predicted"/>
<dbReference type="InterPro" id="IPR043750">
    <property type="entry name" value="DUF5695"/>
</dbReference>
<dbReference type="STRING" id="1236989.JCM15548_14383"/>
<dbReference type="Pfam" id="PF18951">
    <property type="entry name" value="DUF5695"/>
    <property type="match status" value="1"/>
</dbReference>